<feature type="domain" description="Major facilitator superfamily (MFS) profile" evidence="10">
    <location>
        <begin position="163"/>
        <end position="582"/>
    </location>
</feature>
<keyword evidence="7 9" id="KW-0472">Membrane</keyword>
<keyword evidence="12" id="KW-1185">Reference proteome</keyword>
<feature type="transmembrane region" description="Helical" evidence="9">
    <location>
        <begin position="258"/>
        <end position="275"/>
    </location>
</feature>
<feature type="transmembrane region" description="Helical" evidence="9">
    <location>
        <begin position="458"/>
        <end position="480"/>
    </location>
</feature>
<evidence type="ECO:0000259" key="10">
    <source>
        <dbReference type="PROSITE" id="PS50850"/>
    </source>
</evidence>
<sequence length="593" mass="64069">MFQESQAAVDELDTGHMIPGEVSVTVEEPESHVLVNIPVGETSHVALDREVVVPIRANEEICETKAILDTAVHEDVHMESSLVDGMHESHEHPLGVATSLGDQFTATNVHRPDLDQEKQNMEKNEMLEGLVTRRPVIDEAATGIRDGCNHNGSSCVTVTVIFSTLVAISGAYAFGNAVGYSSPAKSGVMEDLGLSLAEYAVFSSILTVGGMLGAACSGKMADLLGRRGAMRISEVFCITGWLAIVFAKDALWLDLGRLLVGCGSGVLCYVIPLYVSEIATKNVRGAFALLFSVMLCCGKAVMFVVGSLINWRNSALIGVIPCVLQLIGVFFIPESPRWLAKANETKEFESTLRRLRGEKADISQEATDIRLYTEYMKQISDGGLLNLFQKRYANPLIVGVGLMVFQQIGGLNGFSYYTSFIFESAGFPSKVGSIVVAVLQILMAILGVLFIDNSGRRPLLLMSAGGTCLGCVITGLSFFLQDFHASKDLTATLVIIGVLVFLLSFDLGMGGIPWIIVSEIFPINIKGSGGSLVNLINWASSWVVSYTFTFLFEWNSAGTFFIFAFIGGVGIMFIGKLVPETKGRTLEELQTCQ</sequence>
<gene>
    <name evidence="11" type="ORF">V6N12_023732</name>
</gene>
<evidence type="ECO:0000256" key="3">
    <source>
        <dbReference type="ARBA" id="ARBA00022448"/>
    </source>
</evidence>
<dbReference type="Pfam" id="PF00083">
    <property type="entry name" value="Sugar_tr"/>
    <property type="match status" value="1"/>
</dbReference>
<evidence type="ECO:0000313" key="12">
    <source>
        <dbReference type="Proteomes" id="UP001472677"/>
    </source>
</evidence>
<evidence type="ECO:0000256" key="5">
    <source>
        <dbReference type="ARBA" id="ARBA00022692"/>
    </source>
</evidence>
<keyword evidence="4" id="KW-0762">Sugar transport</keyword>
<feature type="transmembrane region" description="Helical" evidence="9">
    <location>
        <begin position="558"/>
        <end position="578"/>
    </location>
</feature>
<dbReference type="PROSITE" id="PS00216">
    <property type="entry name" value="SUGAR_TRANSPORT_1"/>
    <property type="match status" value="1"/>
</dbReference>
<dbReference type="Gene3D" id="1.20.1250.20">
    <property type="entry name" value="MFS general substrate transporter like domains"/>
    <property type="match status" value="1"/>
</dbReference>
<evidence type="ECO:0000256" key="1">
    <source>
        <dbReference type="ARBA" id="ARBA00004141"/>
    </source>
</evidence>
<name>A0ABR2FYY4_9ROSI</name>
<dbReference type="InterPro" id="IPR003663">
    <property type="entry name" value="Sugar/inositol_transpt"/>
</dbReference>
<dbReference type="InterPro" id="IPR050549">
    <property type="entry name" value="MFS_Trehalose_Transporter"/>
</dbReference>
<dbReference type="PANTHER" id="PTHR48021">
    <property type="match status" value="1"/>
</dbReference>
<dbReference type="InterPro" id="IPR005829">
    <property type="entry name" value="Sugar_transporter_CS"/>
</dbReference>
<dbReference type="Proteomes" id="UP001472677">
    <property type="component" value="Unassembled WGS sequence"/>
</dbReference>
<dbReference type="InterPro" id="IPR020846">
    <property type="entry name" value="MFS_dom"/>
</dbReference>
<evidence type="ECO:0000256" key="9">
    <source>
        <dbReference type="SAM" id="Phobius"/>
    </source>
</evidence>
<feature type="transmembrane region" description="Helical" evidence="9">
    <location>
        <begin position="287"/>
        <end position="309"/>
    </location>
</feature>
<dbReference type="PANTHER" id="PTHR48021:SF15">
    <property type="entry name" value="SUGAR TRANSPORTER ERD6-LIKE 15 ISOFORM X1"/>
    <property type="match status" value="1"/>
</dbReference>
<evidence type="ECO:0000256" key="7">
    <source>
        <dbReference type="ARBA" id="ARBA00023136"/>
    </source>
</evidence>
<feature type="transmembrane region" description="Helical" evidence="9">
    <location>
        <begin position="228"/>
        <end position="246"/>
    </location>
</feature>
<feature type="transmembrane region" description="Helical" evidence="9">
    <location>
        <begin position="315"/>
        <end position="332"/>
    </location>
</feature>
<evidence type="ECO:0000256" key="2">
    <source>
        <dbReference type="ARBA" id="ARBA00010992"/>
    </source>
</evidence>
<reference evidence="11 12" key="1">
    <citation type="journal article" date="2024" name="G3 (Bethesda)">
        <title>Genome assembly of Hibiscus sabdariffa L. provides insights into metabolisms of medicinal natural products.</title>
        <authorList>
            <person name="Kim T."/>
        </authorList>
    </citation>
    <scope>NUCLEOTIDE SEQUENCE [LARGE SCALE GENOMIC DNA]</scope>
    <source>
        <strain evidence="11">TK-2024</strain>
        <tissue evidence="11">Old leaves</tissue>
    </source>
</reference>
<evidence type="ECO:0000256" key="8">
    <source>
        <dbReference type="RuleBase" id="RU003346"/>
    </source>
</evidence>
<comment type="similarity">
    <text evidence="2 8">Belongs to the major facilitator superfamily. Sugar transporter (TC 2.A.1.1) family.</text>
</comment>
<feature type="transmembrane region" description="Helical" evidence="9">
    <location>
        <begin position="529"/>
        <end position="552"/>
    </location>
</feature>
<evidence type="ECO:0000256" key="4">
    <source>
        <dbReference type="ARBA" id="ARBA00022597"/>
    </source>
</evidence>
<dbReference type="EMBL" id="JBBPBM010000004">
    <property type="protein sequence ID" value="KAK8589332.1"/>
    <property type="molecule type" value="Genomic_DNA"/>
</dbReference>
<dbReference type="NCBIfam" id="TIGR00879">
    <property type="entry name" value="SP"/>
    <property type="match status" value="1"/>
</dbReference>
<accession>A0ABR2FYY4</accession>
<evidence type="ECO:0000313" key="11">
    <source>
        <dbReference type="EMBL" id="KAK8589332.1"/>
    </source>
</evidence>
<feature type="transmembrane region" description="Helical" evidence="9">
    <location>
        <begin position="392"/>
        <end position="411"/>
    </location>
</feature>
<feature type="transmembrane region" description="Helical" evidence="9">
    <location>
        <begin position="155"/>
        <end position="174"/>
    </location>
</feature>
<protein>
    <recommendedName>
        <fullName evidence="10">Major facilitator superfamily (MFS) profile domain-containing protein</fullName>
    </recommendedName>
</protein>
<keyword evidence="5 9" id="KW-0812">Transmembrane</keyword>
<comment type="subcellular location">
    <subcellularLocation>
        <location evidence="1">Membrane</location>
        <topology evidence="1">Multi-pass membrane protein</topology>
    </subcellularLocation>
</comment>
<organism evidence="11 12">
    <name type="scientific">Hibiscus sabdariffa</name>
    <name type="common">roselle</name>
    <dbReference type="NCBI Taxonomy" id="183260"/>
    <lineage>
        <taxon>Eukaryota</taxon>
        <taxon>Viridiplantae</taxon>
        <taxon>Streptophyta</taxon>
        <taxon>Embryophyta</taxon>
        <taxon>Tracheophyta</taxon>
        <taxon>Spermatophyta</taxon>
        <taxon>Magnoliopsida</taxon>
        <taxon>eudicotyledons</taxon>
        <taxon>Gunneridae</taxon>
        <taxon>Pentapetalae</taxon>
        <taxon>rosids</taxon>
        <taxon>malvids</taxon>
        <taxon>Malvales</taxon>
        <taxon>Malvaceae</taxon>
        <taxon>Malvoideae</taxon>
        <taxon>Hibiscus</taxon>
    </lineage>
</organism>
<dbReference type="CDD" id="cd17358">
    <property type="entry name" value="MFS_GLUT6_8_Class3_like"/>
    <property type="match status" value="1"/>
</dbReference>
<proteinExistence type="inferred from homology"/>
<dbReference type="InterPro" id="IPR044775">
    <property type="entry name" value="MFS_ERD6/Tret1-like"/>
</dbReference>
<dbReference type="InterPro" id="IPR005828">
    <property type="entry name" value="MFS_sugar_transport-like"/>
</dbReference>
<feature type="transmembrane region" description="Helical" evidence="9">
    <location>
        <begin position="194"/>
        <end position="216"/>
    </location>
</feature>
<dbReference type="SUPFAM" id="SSF103473">
    <property type="entry name" value="MFS general substrate transporter"/>
    <property type="match status" value="1"/>
</dbReference>
<comment type="caution">
    <text evidence="11">The sequence shown here is derived from an EMBL/GenBank/DDBJ whole genome shotgun (WGS) entry which is preliminary data.</text>
</comment>
<keyword evidence="3 8" id="KW-0813">Transport</keyword>
<feature type="transmembrane region" description="Helical" evidence="9">
    <location>
        <begin position="492"/>
        <end position="517"/>
    </location>
</feature>
<evidence type="ECO:0000256" key="6">
    <source>
        <dbReference type="ARBA" id="ARBA00022989"/>
    </source>
</evidence>
<keyword evidence="6 9" id="KW-1133">Transmembrane helix</keyword>
<feature type="transmembrane region" description="Helical" evidence="9">
    <location>
        <begin position="431"/>
        <end position="451"/>
    </location>
</feature>
<dbReference type="PRINTS" id="PR00171">
    <property type="entry name" value="SUGRTRNSPORT"/>
</dbReference>
<dbReference type="PROSITE" id="PS50850">
    <property type="entry name" value="MFS"/>
    <property type="match status" value="1"/>
</dbReference>
<dbReference type="InterPro" id="IPR036259">
    <property type="entry name" value="MFS_trans_sf"/>
</dbReference>